<dbReference type="KEGG" id="salk:FBQ74_00825"/>
<dbReference type="AlphaFoldDB" id="A0A5B7Y8W6"/>
<dbReference type="OrthoDB" id="9812260at2"/>
<dbReference type="FunFam" id="3.30.70.270:FF:000001">
    <property type="entry name" value="Diguanylate cyclase domain protein"/>
    <property type="match status" value="1"/>
</dbReference>
<dbReference type="GO" id="GO:0005886">
    <property type="term" value="C:plasma membrane"/>
    <property type="evidence" value="ECO:0007669"/>
    <property type="project" value="TreeGrafter"/>
</dbReference>
<evidence type="ECO:0000313" key="7">
    <source>
        <dbReference type="EMBL" id="QCZ92104.1"/>
    </source>
</evidence>
<protein>
    <recommendedName>
        <fullName evidence="2">diguanylate cyclase</fullName>
        <ecNumber evidence="2">2.7.7.65</ecNumber>
    </recommendedName>
</protein>
<dbReference type="SUPFAM" id="SSF52172">
    <property type="entry name" value="CheY-like"/>
    <property type="match status" value="2"/>
</dbReference>
<feature type="domain" description="Response regulatory" evidence="5">
    <location>
        <begin position="127"/>
        <end position="244"/>
    </location>
</feature>
<reference evidence="7 8" key="1">
    <citation type="submission" date="2019-04" db="EMBL/GenBank/DDBJ databases">
        <title>Salinimonas iocasae sp. nov., a halophilic bacterium isolated from the outer tube casing of tubeworms in Okinawa Trough.</title>
        <authorList>
            <person name="Zhang H."/>
            <person name="Wang H."/>
            <person name="Li C."/>
        </authorList>
    </citation>
    <scope>NUCLEOTIDE SEQUENCE [LARGE SCALE GENOMIC DNA]</scope>
    <source>
        <strain evidence="7 8">KX18D6</strain>
    </source>
</reference>
<evidence type="ECO:0000256" key="2">
    <source>
        <dbReference type="ARBA" id="ARBA00012528"/>
    </source>
</evidence>
<dbReference type="EMBL" id="CP039852">
    <property type="protein sequence ID" value="QCZ92104.1"/>
    <property type="molecule type" value="Genomic_DNA"/>
</dbReference>
<dbReference type="EC" id="2.7.7.65" evidence="2"/>
<feature type="domain" description="Response regulatory" evidence="5">
    <location>
        <begin position="4"/>
        <end position="119"/>
    </location>
</feature>
<proteinExistence type="predicted"/>
<dbReference type="Pfam" id="PF00990">
    <property type="entry name" value="GGDEF"/>
    <property type="match status" value="1"/>
</dbReference>
<dbReference type="SMART" id="SM00448">
    <property type="entry name" value="REC"/>
    <property type="match status" value="2"/>
</dbReference>
<name>A0A5B7Y8W6_9ALTE</name>
<evidence type="ECO:0000256" key="3">
    <source>
        <dbReference type="ARBA" id="ARBA00034247"/>
    </source>
</evidence>
<evidence type="ECO:0000259" key="5">
    <source>
        <dbReference type="PROSITE" id="PS50110"/>
    </source>
</evidence>
<dbReference type="PROSITE" id="PS50110">
    <property type="entry name" value="RESPONSE_REGULATORY"/>
    <property type="match status" value="2"/>
</dbReference>
<comment type="cofactor">
    <cofactor evidence="1">
        <name>Mg(2+)</name>
        <dbReference type="ChEBI" id="CHEBI:18420"/>
    </cofactor>
</comment>
<dbReference type="PANTHER" id="PTHR45138:SF9">
    <property type="entry name" value="DIGUANYLATE CYCLASE DGCM-RELATED"/>
    <property type="match status" value="1"/>
</dbReference>
<organism evidence="7 8">
    <name type="scientific">Salinimonas iocasae</name>
    <dbReference type="NCBI Taxonomy" id="2572577"/>
    <lineage>
        <taxon>Bacteria</taxon>
        <taxon>Pseudomonadati</taxon>
        <taxon>Pseudomonadota</taxon>
        <taxon>Gammaproteobacteria</taxon>
        <taxon>Alteromonadales</taxon>
        <taxon>Alteromonadaceae</taxon>
        <taxon>Alteromonas/Salinimonas group</taxon>
        <taxon>Salinimonas</taxon>
    </lineage>
</organism>
<dbReference type="InterPro" id="IPR001789">
    <property type="entry name" value="Sig_transdc_resp-reg_receiver"/>
</dbReference>
<accession>A0A5B7Y8W6</accession>
<evidence type="ECO:0000259" key="6">
    <source>
        <dbReference type="PROSITE" id="PS50887"/>
    </source>
</evidence>
<feature type="modified residue" description="4-aspartylphosphate" evidence="4">
    <location>
        <position position="56"/>
    </location>
</feature>
<dbReference type="PROSITE" id="PS50887">
    <property type="entry name" value="GGDEF"/>
    <property type="match status" value="1"/>
</dbReference>
<sequence>MQNKVLIIEDSRTALNIVVRLVEQAGLVAVVSRTLTEARHVFIHSTPEDFLCAIVDYNLPDSPNGEAIDFCIQSILPTIVVTGRLDSETREDVLRREVVDYIPKENAQTYDYLARLLKRLEHNKQIGVVVAGQDRSTAIKMSSLLRRHNFITHEASKAEDTYKLVRDNPEIRVVITGRHFSDEKSTSVISNLRVDYPKERLAIISVSEQEAQLNSARFIKSGANDFLLTPFCHEEFLCRITQNIELIEHVEALTSMANSDFLTGLFNRRYFLNKLSAMAARRSERYSLAVLDLDNFKQVNDSYGHDAGDIVLVHTAAVLRQHFADAVIARFGGEEFCIFMPDISAEQALSRIEALRALVCQQPVKVGDEKISVSISAGLLTTKASSLVNSISRADKLLYQAKHAGRNRVVSDIAFSRALDRAIQKTA</sequence>
<evidence type="ECO:0000256" key="1">
    <source>
        <dbReference type="ARBA" id="ARBA00001946"/>
    </source>
</evidence>
<dbReference type="InterPro" id="IPR050469">
    <property type="entry name" value="Diguanylate_Cyclase"/>
</dbReference>
<dbReference type="Proteomes" id="UP000304912">
    <property type="component" value="Chromosome"/>
</dbReference>
<feature type="domain" description="GGDEF" evidence="6">
    <location>
        <begin position="284"/>
        <end position="414"/>
    </location>
</feature>
<dbReference type="GO" id="GO:0043709">
    <property type="term" value="P:cell adhesion involved in single-species biofilm formation"/>
    <property type="evidence" value="ECO:0007669"/>
    <property type="project" value="TreeGrafter"/>
</dbReference>
<dbReference type="GO" id="GO:0000160">
    <property type="term" value="P:phosphorelay signal transduction system"/>
    <property type="evidence" value="ECO:0007669"/>
    <property type="project" value="InterPro"/>
</dbReference>
<dbReference type="RefSeq" id="WP_139754867.1">
    <property type="nucleotide sequence ID" value="NZ_CP039852.1"/>
</dbReference>
<dbReference type="Gene3D" id="3.30.70.270">
    <property type="match status" value="1"/>
</dbReference>
<dbReference type="GO" id="GO:1902201">
    <property type="term" value="P:negative regulation of bacterial-type flagellum-dependent cell motility"/>
    <property type="evidence" value="ECO:0007669"/>
    <property type="project" value="TreeGrafter"/>
</dbReference>
<dbReference type="GO" id="GO:0052621">
    <property type="term" value="F:diguanylate cyclase activity"/>
    <property type="evidence" value="ECO:0007669"/>
    <property type="project" value="UniProtKB-EC"/>
</dbReference>
<evidence type="ECO:0000313" key="8">
    <source>
        <dbReference type="Proteomes" id="UP000304912"/>
    </source>
</evidence>
<evidence type="ECO:0000256" key="4">
    <source>
        <dbReference type="PROSITE-ProRule" id="PRU00169"/>
    </source>
</evidence>
<dbReference type="InterPro" id="IPR029787">
    <property type="entry name" value="Nucleotide_cyclase"/>
</dbReference>
<gene>
    <name evidence="7" type="ORF">FBQ74_00825</name>
</gene>
<dbReference type="CDD" id="cd01949">
    <property type="entry name" value="GGDEF"/>
    <property type="match status" value="1"/>
</dbReference>
<comment type="catalytic activity">
    <reaction evidence="3">
        <text>2 GTP = 3',3'-c-di-GMP + 2 diphosphate</text>
        <dbReference type="Rhea" id="RHEA:24898"/>
        <dbReference type="ChEBI" id="CHEBI:33019"/>
        <dbReference type="ChEBI" id="CHEBI:37565"/>
        <dbReference type="ChEBI" id="CHEBI:58805"/>
        <dbReference type="EC" id="2.7.7.65"/>
    </reaction>
</comment>
<dbReference type="NCBIfam" id="TIGR00254">
    <property type="entry name" value="GGDEF"/>
    <property type="match status" value="1"/>
</dbReference>
<dbReference type="SUPFAM" id="SSF55073">
    <property type="entry name" value="Nucleotide cyclase"/>
    <property type="match status" value="1"/>
</dbReference>
<dbReference type="Gene3D" id="3.40.50.2300">
    <property type="match status" value="2"/>
</dbReference>
<comment type="caution">
    <text evidence="4">Lacks conserved residue(s) required for the propagation of feature annotation.</text>
</comment>
<dbReference type="InterPro" id="IPR000160">
    <property type="entry name" value="GGDEF_dom"/>
</dbReference>
<keyword evidence="4" id="KW-0597">Phosphoprotein</keyword>
<dbReference type="InterPro" id="IPR011006">
    <property type="entry name" value="CheY-like_superfamily"/>
</dbReference>
<keyword evidence="8" id="KW-1185">Reference proteome</keyword>
<dbReference type="PANTHER" id="PTHR45138">
    <property type="entry name" value="REGULATORY COMPONENTS OF SENSORY TRANSDUCTION SYSTEM"/>
    <property type="match status" value="1"/>
</dbReference>
<dbReference type="SMART" id="SM00267">
    <property type="entry name" value="GGDEF"/>
    <property type="match status" value="1"/>
</dbReference>
<dbReference type="InterPro" id="IPR043128">
    <property type="entry name" value="Rev_trsase/Diguanyl_cyclase"/>
</dbReference>